<dbReference type="EMBL" id="SZYD01000016">
    <property type="protein sequence ID" value="KAD3338335.1"/>
    <property type="molecule type" value="Genomic_DNA"/>
</dbReference>
<feature type="signal peptide" evidence="1">
    <location>
        <begin position="1"/>
        <end position="28"/>
    </location>
</feature>
<gene>
    <name evidence="2" type="ORF">E3N88_33856</name>
    <name evidence="3" type="ORF">E3N88_33874</name>
</gene>
<sequence>MIIPNIKLLASIASFILILASNFGSNESQHLDERSEESWLNTGKLLLSSLPKGPVPPPGNGCCNTGDCGNVCHDHGSKKNYGLKQRWELGPLIYIGHPQVGFQIPLCRPTPQYPLPCVNCFHRKGEKAKKVARLGFFDRRNEGQGDDDFGESRRRLGVLRF</sequence>
<name>A0A5N6MCE8_9ASTR</name>
<evidence type="ECO:0000313" key="2">
    <source>
        <dbReference type="EMBL" id="KAD3338335.1"/>
    </source>
</evidence>
<evidence type="ECO:0000313" key="3">
    <source>
        <dbReference type="EMBL" id="KAD3338353.1"/>
    </source>
</evidence>
<dbReference type="AlphaFoldDB" id="A0A5N6MCE8"/>
<keyword evidence="4" id="KW-1185">Reference proteome</keyword>
<organism evidence="2 4">
    <name type="scientific">Mikania micrantha</name>
    <name type="common">bitter vine</name>
    <dbReference type="NCBI Taxonomy" id="192012"/>
    <lineage>
        <taxon>Eukaryota</taxon>
        <taxon>Viridiplantae</taxon>
        <taxon>Streptophyta</taxon>
        <taxon>Embryophyta</taxon>
        <taxon>Tracheophyta</taxon>
        <taxon>Spermatophyta</taxon>
        <taxon>Magnoliopsida</taxon>
        <taxon>eudicotyledons</taxon>
        <taxon>Gunneridae</taxon>
        <taxon>Pentapetalae</taxon>
        <taxon>asterids</taxon>
        <taxon>campanulids</taxon>
        <taxon>Asterales</taxon>
        <taxon>Asteraceae</taxon>
        <taxon>Asteroideae</taxon>
        <taxon>Heliantheae alliance</taxon>
        <taxon>Eupatorieae</taxon>
        <taxon>Mikania</taxon>
    </lineage>
</organism>
<keyword evidence="1" id="KW-0732">Signal</keyword>
<accession>A0A5N6MCE8</accession>
<protein>
    <recommendedName>
        <fullName evidence="5">Secreted protein</fullName>
    </recommendedName>
</protein>
<reference evidence="2 4" key="1">
    <citation type="submission" date="2019-05" db="EMBL/GenBank/DDBJ databases">
        <title>Mikania micrantha, genome provides insights into the molecular mechanism of rapid growth.</title>
        <authorList>
            <person name="Liu B."/>
        </authorList>
    </citation>
    <scope>NUCLEOTIDE SEQUENCE [LARGE SCALE GENOMIC DNA]</scope>
    <source>
        <strain evidence="2">NLD-2019</strain>
        <tissue evidence="2">Leaf</tissue>
    </source>
</reference>
<dbReference type="EMBL" id="SZYD01000016">
    <property type="protein sequence ID" value="KAD3338353.1"/>
    <property type="molecule type" value="Genomic_DNA"/>
</dbReference>
<feature type="chain" id="PRO_5033495252" description="Secreted protein" evidence="1">
    <location>
        <begin position="29"/>
        <end position="161"/>
    </location>
</feature>
<evidence type="ECO:0000256" key="1">
    <source>
        <dbReference type="SAM" id="SignalP"/>
    </source>
</evidence>
<proteinExistence type="predicted"/>
<dbReference type="Proteomes" id="UP000326396">
    <property type="component" value="Linkage Group LG6"/>
</dbReference>
<evidence type="ECO:0000313" key="4">
    <source>
        <dbReference type="Proteomes" id="UP000326396"/>
    </source>
</evidence>
<evidence type="ECO:0008006" key="5">
    <source>
        <dbReference type="Google" id="ProtNLM"/>
    </source>
</evidence>
<comment type="caution">
    <text evidence="2">The sequence shown here is derived from an EMBL/GenBank/DDBJ whole genome shotgun (WGS) entry which is preliminary data.</text>
</comment>